<dbReference type="AlphaFoldDB" id="A0A087DCR8"/>
<organism evidence="2 3">
    <name type="scientific">Bifidobacterium saguini DSM 23967</name>
    <dbReference type="NCBI Taxonomy" id="1437607"/>
    <lineage>
        <taxon>Bacteria</taxon>
        <taxon>Bacillati</taxon>
        <taxon>Actinomycetota</taxon>
        <taxon>Actinomycetes</taxon>
        <taxon>Bifidobacteriales</taxon>
        <taxon>Bifidobacteriaceae</taxon>
        <taxon>Bifidobacterium</taxon>
    </lineage>
</organism>
<sequence>MPYGCPLFNRNDAVDIIEPNDSGQRLSGVVHTVNWRDCCYGGVDNNGERLWIRDASYDVFIEYASNPSAAGADEYNASRRDLDAVDDSGSRPGVLYKNVAERFICKPGNTLPEPAVRAKRWRRNLGQSGTRDDRVLFCGDIHCKIDRLGSLISEAADRVDAGTIVLLGDLLNEWNIAPENEAAAFNKLVDWVNDQRRHRRVVVLLGNHDLTYWVQSNTPDYRAFKSTCPGYNESAYPDVHDLLHALQPQMIYGFDDAQGHRVLASHAGLTQSWWNWMANELTGSIGNVPALYDSDAVAVADTVNRCAQGSIGDGIRPFGIMVGHERGGSRGEAPSPVWAGKEELARDPLHGFRQIVGHTPVETVEYRRCGAGTGALAQSGRPSKRSRAELWYCDTHSLYRDGRPIGDDSLLLYDRASGNAWSVTAGTVKRAI</sequence>
<feature type="domain" description="Calcineurin-like phosphoesterase" evidence="1">
    <location>
        <begin position="134"/>
        <end position="269"/>
    </location>
</feature>
<dbReference type="GO" id="GO:0016787">
    <property type="term" value="F:hydrolase activity"/>
    <property type="evidence" value="ECO:0007669"/>
    <property type="project" value="InterPro"/>
</dbReference>
<dbReference type="SUPFAM" id="SSF56300">
    <property type="entry name" value="Metallo-dependent phosphatases"/>
    <property type="match status" value="1"/>
</dbReference>
<gene>
    <name evidence="2" type="ORF">BISA_1404</name>
</gene>
<protein>
    <submittedName>
        <fullName evidence="2">Ser/Thr phosphatase family protein</fullName>
    </submittedName>
</protein>
<dbReference type="InterPro" id="IPR029052">
    <property type="entry name" value="Metallo-depent_PP-like"/>
</dbReference>
<dbReference type="InterPro" id="IPR004843">
    <property type="entry name" value="Calcineurin-like_PHP"/>
</dbReference>
<dbReference type="Gene3D" id="3.60.21.10">
    <property type="match status" value="1"/>
</dbReference>
<accession>A0A087DCR8</accession>
<reference evidence="2 3" key="1">
    <citation type="submission" date="2014-03" db="EMBL/GenBank/DDBJ databases">
        <title>Genomics of Bifidobacteria.</title>
        <authorList>
            <person name="Ventura M."/>
            <person name="Milani C."/>
            <person name="Lugli G.A."/>
        </authorList>
    </citation>
    <scope>NUCLEOTIDE SEQUENCE [LARGE SCALE GENOMIC DNA]</scope>
    <source>
        <strain evidence="2 3">DSM 23967</strain>
    </source>
</reference>
<dbReference type="STRING" id="1437607.BISA_1404"/>
<dbReference type="Pfam" id="PF00149">
    <property type="entry name" value="Metallophos"/>
    <property type="match status" value="1"/>
</dbReference>
<proteinExistence type="predicted"/>
<name>A0A087DCR8_9BIFI</name>
<dbReference type="CDD" id="cd00838">
    <property type="entry name" value="MPP_superfamily"/>
    <property type="match status" value="1"/>
</dbReference>
<evidence type="ECO:0000313" key="3">
    <source>
        <dbReference type="Proteomes" id="UP000029066"/>
    </source>
</evidence>
<evidence type="ECO:0000313" key="2">
    <source>
        <dbReference type="EMBL" id="KFI93318.1"/>
    </source>
</evidence>
<evidence type="ECO:0000259" key="1">
    <source>
        <dbReference type="Pfam" id="PF00149"/>
    </source>
</evidence>
<dbReference type="EMBL" id="JGZN01000005">
    <property type="protein sequence ID" value="KFI93318.1"/>
    <property type="molecule type" value="Genomic_DNA"/>
</dbReference>
<comment type="caution">
    <text evidence="2">The sequence shown here is derived from an EMBL/GenBank/DDBJ whole genome shotgun (WGS) entry which is preliminary data.</text>
</comment>
<dbReference type="Proteomes" id="UP000029066">
    <property type="component" value="Unassembled WGS sequence"/>
</dbReference>